<accession>A0A0C3GYY4</accession>
<dbReference type="InParanoid" id="A0A0C3GYY4"/>
<organism evidence="2 3">
    <name type="scientific">Oidiodendron maius (strain Zn)</name>
    <dbReference type="NCBI Taxonomy" id="913774"/>
    <lineage>
        <taxon>Eukaryota</taxon>
        <taxon>Fungi</taxon>
        <taxon>Dikarya</taxon>
        <taxon>Ascomycota</taxon>
        <taxon>Pezizomycotina</taxon>
        <taxon>Leotiomycetes</taxon>
        <taxon>Leotiomycetes incertae sedis</taxon>
        <taxon>Myxotrichaceae</taxon>
        <taxon>Oidiodendron</taxon>
    </lineage>
</organism>
<reference evidence="2 3" key="1">
    <citation type="submission" date="2014-04" db="EMBL/GenBank/DDBJ databases">
        <authorList>
            <consortium name="DOE Joint Genome Institute"/>
            <person name="Kuo A."/>
            <person name="Martino E."/>
            <person name="Perotto S."/>
            <person name="Kohler A."/>
            <person name="Nagy L.G."/>
            <person name="Floudas D."/>
            <person name="Copeland A."/>
            <person name="Barry K.W."/>
            <person name="Cichocki N."/>
            <person name="Veneault-Fourrey C."/>
            <person name="LaButti K."/>
            <person name="Lindquist E.A."/>
            <person name="Lipzen A."/>
            <person name="Lundell T."/>
            <person name="Morin E."/>
            <person name="Murat C."/>
            <person name="Sun H."/>
            <person name="Tunlid A."/>
            <person name="Henrissat B."/>
            <person name="Grigoriev I.V."/>
            <person name="Hibbett D.S."/>
            <person name="Martin F."/>
            <person name="Nordberg H.P."/>
            <person name="Cantor M.N."/>
            <person name="Hua S.X."/>
        </authorList>
    </citation>
    <scope>NUCLEOTIDE SEQUENCE [LARGE SCALE GENOMIC DNA]</scope>
    <source>
        <strain evidence="2 3">Zn</strain>
    </source>
</reference>
<evidence type="ECO:0000313" key="2">
    <source>
        <dbReference type="EMBL" id="KIM95471.1"/>
    </source>
</evidence>
<feature type="non-terminal residue" evidence="2">
    <location>
        <position position="302"/>
    </location>
</feature>
<dbReference type="Proteomes" id="UP000054321">
    <property type="component" value="Unassembled WGS sequence"/>
</dbReference>
<protein>
    <submittedName>
        <fullName evidence="2">Uncharacterized protein</fullName>
    </submittedName>
</protein>
<evidence type="ECO:0000256" key="1">
    <source>
        <dbReference type="SAM" id="MobiDB-lite"/>
    </source>
</evidence>
<name>A0A0C3GYY4_OIDMZ</name>
<feature type="region of interest" description="Disordered" evidence="1">
    <location>
        <begin position="275"/>
        <end position="302"/>
    </location>
</feature>
<keyword evidence="3" id="KW-1185">Reference proteome</keyword>
<dbReference type="EMBL" id="KN832887">
    <property type="protein sequence ID" value="KIM95471.1"/>
    <property type="molecule type" value="Genomic_DNA"/>
</dbReference>
<feature type="non-terminal residue" evidence="2">
    <location>
        <position position="1"/>
    </location>
</feature>
<dbReference type="STRING" id="913774.A0A0C3GYY4"/>
<gene>
    <name evidence="2" type="ORF">OIDMADRAFT_67125</name>
</gene>
<dbReference type="OrthoDB" id="5324651at2759"/>
<dbReference type="HOGENOM" id="CLU_033910_2_0_1"/>
<sequence length="302" mass="34195">PATVAIMGNKNPPPDERVVFLALKNVFKGQDAEAKIRFPELFDLSPTQSAEKEASEAEAARHEADAIALAVQGCMHPFEHAAPERMGLHAEGKKYLLTLRRPHHFYTASLPIYLPFRTQHGLLVHLQKLLEGICYDFGKREIPDLLQHRGWDCVESVELNRWTDEFLKRQRKFPASKHDKKPLEQLFRSIANIRHAAVHRIPVSAKGIEKFLLDAEALATLLGDAKNTEKIAKLRRETQATELKRLESIAIAEMEREDREYQILAGKSVDDAIAPSEASFSTAIEEEKETVNRADETDDMDE</sequence>
<evidence type="ECO:0000313" key="3">
    <source>
        <dbReference type="Proteomes" id="UP000054321"/>
    </source>
</evidence>
<proteinExistence type="predicted"/>
<reference evidence="3" key="2">
    <citation type="submission" date="2015-01" db="EMBL/GenBank/DDBJ databases">
        <title>Evolutionary Origins and Diversification of the Mycorrhizal Mutualists.</title>
        <authorList>
            <consortium name="DOE Joint Genome Institute"/>
            <consortium name="Mycorrhizal Genomics Consortium"/>
            <person name="Kohler A."/>
            <person name="Kuo A."/>
            <person name="Nagy L.G."/>
            <person name="Floudas D."/>
            <person name="Copeland A."/>
            <person name="Barry K.W."/>
            <person name="Cichocki N."/>
            <person name="Veneault-Fourrey C."/>
            <person name="LaButti K."/>
            <person name="Lindquist E.A."/>
            <person name="Lipzen A."/>
            <person name="Lundell T."/>
            <person name="Morin E."/>
            <person name="Murat C."/>
            <person name="Riley R."/>
            <person name="Ohm R."/>
            <person name="Sun H."/>
            <person name="Tunlid A."/>
            <person name="Henrissat B."/>
            <person name="Grigoriev I.V."/>
            <person name="Hibbett D.S."/>
            <person name="Martin F."/>
        </authorList>
    </citation>
    <scope>NUCLEOTIDE SEQUENCE [LARGE SCALE GENOMIC DNA]</scope>
    <source>
        <strain evidence="3">Zn</strain>
    </source>
</reference>
<dbReference type="AlphaFoldDB" id="A0A0C3GYY4"/>